<name>A0A897N517_9EURY</name>
<dbReference type="Pfam" id="PF24352">
    <property type="entry name" value="DUF7512"/>
    <property type="match status" value="1"/>
</dbReference>
<reference evidence="2" key="1">
    <citation type="submission" date="2020-11" db="EMBL/GenBank/DDBJ databases">
        <title>Carbohydrate-dependent, anaerobic sulfur respiration: A novel catabolism in halophilic archaea.</title>
        <authorList>
            <person name="Sorokin D.Y."/>
            <person name="Messina E."/>
            <person name="Smedile F."/>
            <person name="La Cono V."/>
            <person name="Hallsworth J.E."/>
            <person name="Yakimov M.M."/>
        </authorList>
    </citation>
    <scope>NUCLEOTIDE SEQUENCE</scope>
    <source>
        <strain evidence="2">HSR12-1</strain>
    </source>
</reference>
<feature type="transmembrane region" description="Helical" evidence="1">
    <location>
        <begin position="12"/>
        <end position="34"/>
    </location>
</feature>
<dbReference type="InterPro" id="IPR055934">
    <property type="entry name" value="DUF7512"/>
</dbReference>
<dbReference type="AlphaFoldDB" id="A0A897N517"/>
<keyword evidence="1" id="KW-0812">Transmembrane</keyword>
<keyword evidence="1" id="KW-1133">Transmembrane helix</keyword>
<evidence type="ECO:0000313" key="3">
    <source>
        <dbReference type="Proteomes" id="UP000663525"/>
    </source>
</evidence>
<sequence length="49" mass="5141">MLGIETLDGPVGAAALIGIVLLEAIVLYVGYGALEKLFGPRLARMLRGE</sequence>
<accession>A0A897N517</accession>
<proteinExistence type="predicted"/>
<evidence type="ECO:0000256" key="1">
    <source>
        <dbReference type="SAM" id="Phobius"/>
    </source>
</evidence>
<protein>
    <submittedName>
        <fullName evidence="2">Uncharacterized protein</fullName>
    </submittedName>
</protein>
<dbReference type="RefSeq" id="WP_229112587.1">
    <property type="nucleotide sequence ID" value="NZ_CP064787.1"/>
</dbReference>
<evidence type="ECO:0000313" key="2">
    <source>
        <dbReference type="EMBL" id="QSG06159.1"/>
    </source>
</evidence>
<dbReference type="Proteomes" id="UP000663525">
    <property type="component" value="Chromosome"/>
</dbReference>
<organism evidence="2 3">
    <name type="scientific">Halapricum desulfuricans</name>
    <dbReference type="NCBI Taxonomy" id="2841257"/>
    <lineage>
        <taxon>Archaea</taxon>
        <taxon>Methanobacteriati</taxon>
        <taxon>Methanobacteriota</taxon>
        <taxon>Stenosarchaea group</taxon>
        <taxon>Halobacteria</taxon>
        <taxon>Halobacteriales</taxon>
        <taxon>Haloarculaceae</taxon>
        <taxon>Halapricum</taxon>
    </lineage>
</organism>
<gene>
    <name evidence="2" type="ORF">HSR121_1825</name>
</gene>
<keyword evidence="1" id="KW-0472">Membrane</keyword>
<dbReference type="EMBL" id="CP064787">
    <property type="protein sequence ID" value="QSG06159.1"/>
    <property type="molecule type" value="Genomic_DNA"/>
</dbReference>
<dbReference type="GeneID" id="68855411"/>